<dbReference type="GO" id="GO:0003995">
    <property type="term" value="F:acyl-CoA dehydrogenase activity"/>
    <property type="evidence" value="ECO:0007669"/>
    <property type="project" value="TreeGrafter"/>
</dbReference>
<dbReference type="AlphaFoldDB" id="W5VGH9"/>
<dbReference type="GO" id="GO:0005886">
    <property type="term" value="C:plasma membrane"/>
    <property type="evidence" value="ECO:0007669"/>
    <property type="project" value="TreeGrafter"/>
</dbReference>
<dbReference type="Pfam" id="PF02771">
    <property type="entry name" value="Acyl-CoA_dh_N"/>
    <property type="match status" value="1"/>
</dbReference>
<dbReference type="Gene3D" id="1.10.540.10">
    <property type="entry name" value="Acyl-CoA dehydrogenase/oxidase, N-terminal domain"/>
    <property type="match status" value="1"/>
</dbReference>
<accession>W5VGH9</accession>
<feature type="domain" description="Acyl-CoA oxidase/dehydrogenase middle" evidence="7">
    <location>
        <begin position="119"/>
        <end position="217"/>
    </location>
</feature>
<evidence type="ECO:0000256" key="3">
    <source>
        <dbReference type="ARBA" id="ARBA00022630"/>
    </source>
</evidence>
<proteinExistence type="inferred from homology"/>
<dbReference type="InterPro" id="IPR036250">
    <property type="entry name" value="AcylCo_DH-like_C"/>
</dbReference>
<evidence type="ECO:0000259" key="6">
    <source>
        <dbReference type="Pfam" id="PF00441"/>
    </source>
</evidence>
<organism evidence="9">
    <name type="scientific">Saccharomonospora piscinae</name>
    <dbReference type="NCBI Taxonomy" id="687388"/>
    <lineage>
        <taxon>Bacteria</taxon>
        <taxon>Bacillati</taxon>
        <taxon>Actinomycetota</taxon>
        <taxon>Actinomycetes</taxon>
        <taxon>Pseudonocardiales</taxon>
        <taxon>Pseudonocardiaceae</taxon>
        <taxon>Saccharomonospora</taxon>
    </lineage>
</organism>
<feature type="domain" description="Acyl-CoA dehydrogenase/oxidase C-terminal" evidence="6">
    <location>
        <begin position="228"/>
        <end position="375"/>
    </location>
</feature>
<keyword evidence="3 5" id="KW-0285">Flavoprotein</keyword>
<name>W5VGH9_SACPI</name>
<dbReference type="Gene3D" id="2.40.110.10">
    <property type="entry name" value="Butyryl-CoA Dehydrogenase, subunit A, domain 2"/>
    <property type="match status" value="1"/>
</dbReference>
<evidence type="ECO:0000256" key="5">
    <source>
        <dbReference type="RuleBase" id="RU362125"/>
    </source>
</evidence>
<dbReference type="InterPro" id="IPR013786">
    <property type="entry name" value="AcylCoA_DH/ox_N"/>
</dbReference>
<evidence type="ECO:0000256" key="1">
    <source>
        <dbReference type="ARBA" id="ARBA00001974"/>
    </source>
</evidence>
<comment type="similarity">
    <text evidence="2 5">Belongs to the acyl-CoA dehydrogenase family.</text>
</comment>
<dbReference type="PANTHER" id="PTHR43884">
    <property type="entry name" value="ACYL-COA DEHYDROGENASE"/>
    <property type="match status" value="1"/>
</dbReference>
<dbReference type="InterPro" id="IPR009100">
    <property type="entry name" value="AcylCoA_DH/oxidase_NM_dom_sf"/>
</dbReference>
<evidence type="ECO:0000256" key="2">
    <source>
        <dbReference type="ARBA" id="ARBA00009347"/>
    </source>
</evidence>
<dbReference type="InterPro" id="IPR037069">
    <property type="entry name" value="AcylCoA_DH/ox_N_sf"/>
</dbReference>
<dbReference type="Pfam" id="PF02770">
    <property type="entry name" value="Acyl-CoA_dh_M"/>
    <property type="match status" value="1"/>
</dbReference>
<keyword evidence="5" id="KW-0560">Oxidoreductase</keyword>
<evidence type="ECO:0000259" key="7">
    <source>
        <dbReference type="Pfam" id="PF02770"/>
    </source>
</evidence>
<dbReference type="SUPFAM" id="SSF56645">
    <property type="entry name" value="Acyl-CoA dehydrogenase NM domain-like"/>
    <property type="match status" value="1"/>
</dbReference>
<comment type="cofactor">
    <cofactor evidence="1 5">
        <name>FAD</name>
        <dbReference type="ChEBI" id="CHEBI:57692"/>
    </cofactor>
</comment>
<dbReference type="InterPro" id="IPR046373">
    <property type="entry name" value="Acyl-CoA_Oxase/DH_mid-dom_sf"/>
</dbReference>
<evidence type="ECO:0000313" key="9">
    <source>
        <dbReference type="EMBL" id="AHH53503.1"/>
    </source>
</evidence>
<dbReference type="GO" id="GO:0050660">
    <property type="term" value="F:flavin adenine dinucleotide binding"/>
    <property type="evidence" value="ECO:0007669"/>
    <property type="project" value="InterPro"/>
</dbReference>
<dbReference type="InterPro" id="IPR006091">
    <property type="entry name" value="Acyl-CoA_Oxase/DH_mid-dom"/>
</dbReference>
<dbReference type="SUPFAM" id="SSF47203">
    <property type="entry name" value="Acyl-CoA dehydrogenase C-terminal domain-like"/>
    <property type="match status" value="1"/>
</dbReference>
<sequence>MIDLVAARLADAGGEPGGAFHPATVAELDERDEFPAAACRLLTELGLARWYVPHTHGGALADYLTLVRLVRLVACRDLTSAVAHAKTFLGAVAVWVGGSADQAQRLAARIGDGAVVSWGLTERRHGSDLRASEVTASAVGDGWRITGEKWLINNATRGDAVCLLARTEPAPRASSGALSFFLVDRSGLTRESYRPLPKERTLGIRGADISGFVIDAVVPPEALVGGVGDGLSLSVRCLQLTRTMCTGLSLGAADQVLRSALAYASERVVSGSRLIELPTVRRTLGETAASVLLAEAASITAARGVATLTGEQGVAALAVKALVPTLVQDVVERVGELLGARGFLTGVHAEGGFAKLERDHRIVGIFDGTTSVCRSGLIAQFPWLARGWKRRRCDIAGVRAASALHTVPDPPDLAGLSLTPRTGCSQVQSLPTLVEQVERMARTGAVPDSLLRLATSVSVAADRLHHDIAAERPSAAGPPAAAFELAERYELCYAAASCLSLFCFSERQPGPRADTLWVRAALAVAVARLREFDADLADPSEPAEEALDELVAEWRYTQTVPSWFAADRDGGR</sequence>
<keyword evidence="4 5" id="KW-0274">FAD</keyword>
<evidence type="ECO:0000256" key="4">
    <source>
        <dbReference type="ARBA" id="ARBA00022827"/>
    </source>
</evidence>
<reference evidence="9" key="1">
    <citation type="journal article" date="2014" name="Proc. Natl. Acad. Sci. U.S.A.">
        <title>Direct cloning and refactoring of a silent lipopeptide biosynthetic gene cluster yields the antibiotic taromycin A.</title>
        <authorList>
            <person name="Yamanaka K."/>
            <person name="Reynolds K.A."/>
            <person name="Kersten R.D."/>
            <person name="Ryan K.S."/>
            <person name="Gonzalez D.J."/>
            <person name="Nizet V."/>
            <person name="Dorrestein P.C."/>
            <person name="Moore B.S."/>
        </authorList>
    </citation>
    <scope>NUCLEOTIDE SEQUENCE</scope>
    <source>
        <strain evidence="9">CNQ490</strain>
    </source>
</reference>
<protein>
    <submittedName>
        <fullName evidence="9">Acyl-CoA dehydrogenase</fullName>
    </submittedName>
</protein>
<dbReference type="Gene3D" id="1.20.140.10">
    <property type="entry name" value="Butyryl-CoA Dehydrogenase, subunit A, domain 3"/>
    <property type="match status" value="1"/>
</dbReference>
<dbReference type="PANTHER" id="PTHR43884:SF19">
    <property type="entry name" value="ACYL-COA DEHYDROGENASE FADE4-RELATED"/>
    <property type="match status" value="1"/>
</dbReference>
<dbReference type="EMBL" id="KF301601">
    <property type="protein sequence ID" value="AHH53503.1"/>
    <property type="molecule type" value="Genomic_DNA"/>
</dbReference>
<dbReference type="InterPro" id="IPR009075">
    <property type="entry name" value="AcylCo_DH/oxidase_C"/>
</dbReference>
<feature type="domain" description="Acyl-CoA dehydrogenase/oxidase N-terminal" evidence="8">
    <location>
        <begin position="24"/>
        <end position="113"/>
    </location>
</feature>
<evidence type="ECO:0000259" key="8">
    <source>
        <dbReference type="Pfam" id="PF02771"/>
    </source>
</evidence>
<dbReference type="CDD" id="cd00567">
    <property type="entry name" value="ACAD"/>
    <property type="match status" value="1"/>
</dbReference>
<dbReference type="Pfam" id="PF00441">
    <property type="entry name" value="Acyl-CoA_dh_1"/>
    <property type="match status" value="1"/>
</dbReference>
<dbReference type="OrthoDB" id="3666321at2"/>